<reference evidence="1" key="1">
    <citation type="submission" date="2022-04" db="EMBL/GenBank/DDBJ databases">
        <title>Chromosome-scale genome assembly of Holotrichia oblita Faldermann.</title>
        <authorList>
            <person name="Rongchong L."/>
        </authorList>
    </citation>
    <scope>NUCLEOTIDE SEQUENCE</scope>
    <source>
        <strain evidence="1">81SQS9</strain>
    </source>
</reference>
<comment type="caution">
    <text evidence="1">The sequence shown here is derived from an EMBL/GenBank/DDBJ whole genome shotgun (WGS) entry which is preliminary data.</text>
</comment>
<name>A0ACB9TCB3_HOLOL</name>
<organism evidence="1 2">
    <name type="scientific">Holotrichia oblita</name>
    <name type="common">Chafer beetle</name>
    <dbReference type="NCBI Taxonomy" id="644536"/>
    <lineage>
        <taxon>Eukaryota</taxon>
        <taxon>Metazoa</taxon>
        <taxon>Ecdysozoa</taxon>
        <taxon>Arthropoda</taxon>
        <taxon>Hexapoda</taxon>
        <taxon>Insecta</taxon>
        <taxon>Pterygota</taxon>
        <taxon>Neoptera</taxon>
        <taxon>Endopterygota</taxon>
        <taxon>Coleoptera</taxon>
        <taxon>Polyphaga</taxon>
        <taxon>Scarabaeiformia</taxon>
        <taxon>Scarabaeidae</taxon>
        <taxon>Melolonthinae</taxon>
        <taxon>Holotrichia</taxon>
    </lineage>
</organism>
<gene>
    <name evidence="1" type="ORF">MML48_3g00019394</name>
</gene>
<evidence type="ECO:0000313" key="2">
    <source>
        <dbReference type="Proteomes" id="UP001056778"/>
    </source>
</evidence>
<keyword evidence="2" id="KW-1185">Reference proteome</keyword>
<dbReference type="Proteomes" id="UP001056778">
    <property type="component" value="Chromosome 3"/>
</dbReference>
<evidence type="ECO:0000313" key="1">
    <source>
        <dbReference type="EMBL" id="KAI4464424.1"/>
    </source>
</evidence>
<protein>
    <submittedName>
        <fullName evidence="1">Uncharacterized protein</fullName>
    </submittedName>
</protein>
<sequence>MLSRRDKLLVRPWQQKKFENHRRKVSSALPAIDDKPPAYYNHVALKLKRQQLERERITKIEKENLILLRKLNHIMKTCRVDHFWTIPQPDFLNREPIYNVDKIEILDETVFETAPTILTQKSRCLACCPDYQPPKQAIPEERIPWAPMKLPVAKPRSQSVPLPQISSTVEKQPKIKSAEVTSHTKTIKAKDSKQKKVKSAGKRFENQKDYRDFCQSLVLKRGNFKLVVNFPSDTTVSVQDAFSEKVLLGKPCTCKAIIKS</sequence>
<dbReference type="EMBL" id="CM043017">
    <property type="protein sequence ID" value="KAI4464424.1"/>
    <property type="molecule type" value="Genomic_DNA"/>
</dbReference>
<proteinExistence type="predicted"/>
<accession>A0ACB9TCB3</accession>